<comment type="caution">
    <text evidence="1">The sequence shown here is derived from an EMBL/GenBank/DDBJ whole genome shotgun (WGS) entry which is preliminary data.</text>
</comment>
<dbReference type="Proteomes" id="UP000681722">
    <property type="component" value="Unassembled WGS sequence"/>
</dbReference>
<reference evidence="1" key="1">
    <citation type="submission" date="2021-02" db="EMBL/GenBank/DDBJ databases">
        <authorList>
            <person name="Nowell W R."/>
        </authorList>
    </citation>
    <scope>NUCLEOTIDE SEQUENCE</scope>
</reference>
<dbReference type="AlphaFoldDB" id="A0A814LFH8"/>
<organism evidence="1 3">
    <name type="scientific">Didymodactylos carnosus</name>
    <dbReference type="NCBI Taxonomy" id="1234261"/>
    <lineage>
        <taxon>Eukaryota</taxon>
        <taxon>Metazoa</taxon>
        <taxon>Spiralia</taxon>
        <taxon>Gnathifera</taxon>
        <taxon>Rotifera</taxon>
        <taxon>Eurotatoria</taxon>
        <taxon>Bdelloidea</taxon>
        <taxon>Philodinida</taxon>
        <taxon>Philodinidae</taxon>
        <taxon>Didymodactylos</taxon>
    </lineage>
</organism>
<proteinExistence type="predicted"/>
<name>A0A814LFH8_9BILA</name>
<evidence type="ECO:0000313" key="1">
    <source>
        <dbReference type="EMBL" id="CAF1065461.1"/>
    </source>
</evidence>
<dbReference type="EMBL" id="CAJOBC010004579">
    <property type="protein sequence ID" value="CAF3833193.1"/>
    <property type="molecule type" value="Genomic_DNA"/>
</dbReference>
<dbReference type="PANTHER" id="PTHR35538:SF6">
    <property type="entry name" value="EF-HAND DOMAIN-CONTAINING PROTEIN"/>
    <property type="match status" value="1"/>
</dbReference>
<dbReference type="Proteomes" id="UP000663829">
    <property type="component" value="Unassembled WGS sequence"/>
</dbReference>
<dbReference type="EMBL" id="CAJNOQ010004579">
    <property type="protein sequence ID" value="CAF1065461.1"/>
    <property type="molecule type" value="Genomic_DNA"/>
</dbReference>
<dbReference type="OrthoDB" id="2121618at2759"/>
<evidence type="ECO:0000313" key="2">
    <source>
        <dbReference type="EMBL" id="CAF3833193.1"/>
    </source>
</evidence>
<protein>
    <submittedName>
        <fullName evidence="1">Uncharacterized protein</fullName>
    </submittedName>
</protein>
<evidence type="ECO:0000313" key="3">
    <source>
        <dbReference type="Proteomes" id="UP000663829"/>
    </source>
</evidence>
<sequence length="478" mass="55472">ADVPPLSKEKLQDIEDPLDYLYKYCIIHPDRMAVYERVFLNTIKKQKPLFEGMNPPEHTVKLINTKRGGEGWSNVGGGNYVNDPKQYHALDSSDDDDDDKPIQLISKQGHSYVNFEKEMNDGSYGDEVKPMNSVTSQKLQKIDFILNDLKGKEYEIIANLQTTSDDLTKMTGGIIMDMYPQTLDPEYDPKKKKQKTSEKTIGELKSYGAMYTTDQMLDRLNKNQRQMVDGQTEIKQLNGQISWSKNKLVQLRMRIEMLLGEREGLIARDAEEHQQAMYKYKRVEKFRRQQSPLWNALHPSIDYEMNVEELEKALRQINGNLISEKECQYIKFILKIPGVKRVNLKLFSLIAALSEKVTQIEPFVRKLINKFDFEALDIKMLKAKELFYLMADKSQKLTPKGYVPIQSLCVELAAGGVERDNIENCKKKFDREGKNYVDFLDWLTYVPLFVEIHSRICSNPFFRYEDPLKAPPKETTDK</sequence>
<keyword evidence="3" id="KW-1185">Reference proteome</keyword>
<gene>
    <name evidence="1" type="ORF">GPM918_LOCUS17000</name>
    <name evidence="2" type="ORF">SRO942_LOCUS16999</name>
</gene>
<dbReference type="PANTHER" id="PTHR35538">
    <property type="entry name" value="LIG_CHAN-GLU_BD DOMAIN-CONTAINING PROTEIN"/>
    <property type="match status" value="1"/>
</dbReference>
<accession>A0A814LFH8</accession>
<feature type="non-terminal residue" evidence="1">
    <location>
        <position position="1"/>
    </location>
</feature>